<dbReference type="SUPFAM" id="SSF47576">
    <property type="entry name" value="Calponin-homology domain, CH-domain"/>
    <property type="match status" value="1"/>
</dbReference>
<dbReference type="PANTHER" id="PTHR19961:SF18">
    <property type="entry name" value="FI19014P1"/>
    <property type="match status" value="1"/>
</dbReference>
<reference evidence="3" key="1">
    <citation type="submission" date="2018-02" db="EMBL/GenBank/DDBJ databases">
        <authorList>
            <person name="Cohen D.B."/>
            <person name="Kent A.D."/>
        </authorList>
    </citation>
    <scope>NUCLEOTIDE SEQUENCE</scope>
</reference>
<protein>
    <submittedName>
        <fullName evidence="3">Uncharacterized protein</fullName>
    </submittedName>
</protein>
<dbReference type="GO" id="GO:0005737">
    <property type="term" value="C:cytoplasm"/>
    <property type="evidence" value="ECO:0007669"/>
    <property type="project" value="TreeGrafter"/>
</dbReference>
<accession>A0A2N9EJT4</accession>
<dbReference type="EMBL" id="OIVN01000128">
    <property type="protein sequence ID" value="SPC74829.1"/>
    <property type="molecule type" value="Genomic_DNA"/>
</dbReference>
<evidence type="ECO:0000256" key="2">
    <source>
        <dbReference type="ARBA" id="ARBA00023203"/>
    </source>
</evidence>
<dbReference type="PANTHER" id="PTHR19961">
    <property type="entry name" value="FIMBRIN/PLASTIN"/>
    <property type="match status" value="1"/>
</dbReference>
<organism evidence="3">
    <name type="scientific">Fagus sylvatica</name>
    <name type="common">Beechnut</name>
    <dbReference type="NCBI Taxonomy" id="28930"/>
    <lineage>
        <taxon>Eukaryota</taxon>
        <taxon>Viridiplantae</taxon>
        <taxon>Streptophyta</taxon>
        <taxon>Embryophyta</taxon>
        <taxon>Tracheophyta</taxon>
        <taxon>Spermatophyta</taxon>
        <taxon>Magnoliopsida</taxon>
        <taxon>eudicotyledons</taxon>
        <taxon>Gunneridae</taxon>
        <taxon>Pentapetalae</taxon>
        <taxon>rosids</taxon>
        <taxon>fabids</taxon>
        <taxon>Fagales</taxon>
        <taxon>Fagaceae</taxon>
        <taxon>Fagus</taxon>
    </lineage>
</organism>
<dbReference type="GO" id="GO:0051639">
    <property type="term" value="P:actin filament network formation"/>
    <property type="evidence" value="ECO:0007669"/>
    <property type="project" value="TreeGrafter"/>
</dbReference>
<dbReference type="AlphaFoldDB" id="A0A2N9EJT4"/>
<dbReference type="InterPro" id="IPR036872">
    <property type="entry name" value="CH_dom_sf"/>
</dbReference>
<evidence type="ECO:0000256" key="1">
    <source>
        <dbReference type="ARBA" id="ARBA00022737"/>
    </source>
</evidence>
<evidence type="ECO:0000313" key="3">
    <source>
        <dbReference type="EMBL" id="SPC74829.1"/>
    </source>
</evidence>
<proteinExistence type="predicted"/>
<dbReference type="Gene3D" id="1.10.418.10">
    <property type="entry name" value="Calponin-like domain"/>
    <property type="match status" value="1"/>
</dbReference>
<name>A0A2N9EJT4_FAGSY</name>
<sequence>MAIKNRTLIFERFRDALMCIRVLASFIDVNELCRGGSGGGGGPVVGTIDDRAINTKRVLNPWKRNENHTLCLNSAKAIGCTVVNIGTQDFIEGRLDPNAKREVAVLYLEGGPIGKSSHLLNGMTTIQGKRKVLDSLKKSMQVDDGTAQYYLSISNGNPRVSLSEFSEDLKWERQAGMA</sequence>
<dbReference type="GO" id="GO:0051017">
    <property type="term" value="P:actin filament bundle assembly"/>
    <property type="evidence" value="ECO:0007669"/>
    <property type="project" value="InterPro"/>
</dbReference>
<dbReference type="GO" id="GO:0005884">
    <property type="term" value="C:actin filament"/>
    <property type="evidence" value="ECO:0007669"/>
    <property type="project" value="TreeGrafter"/>
</dbReference>
<gene>
    <name evidence="3" type="ORF">FSB_LOCUS2711</name>
</gene>
<dbReference type="GO" id="GO:0051015">
    <property type="term" value="F:actin filament binding"/>
    <property type="evidence" value="ECO:0007669"/>
    <property type="project" value="InterPro"/>
</dbReference>
<keyword evidence="1" id="KW-0677">Repeat</keyword>
<dbReference type="GO" id="GO:0032432">
    <property type="term" value="C:actin filament bundle"/>
    <property type="evidence" value="ECO:0007669"/>
    <property type="project" value="TreeGrafter"/>
</dbReference>
<keyword evidence="2" id="KW-0009">Actin-binding</keyword>
<dbReference type="InterPro" id="IPR039959">
    <property type="entry name" value="Fimbrin/Plastin"/>
</dbReference>